<accession>A0A7D6CFC2</accession>
<name>A0A7D6CFC2_9ACTN</name>
<organism evidence="2">
    <name type="scientific">Micromonospora carbonacea</name>
    <dbReference type="NCBI Taxonomy" id="47853"/>
    <lineage>
        <taxon>Bacteria</taxon>
        <taxon>Bacillati</taxon>
        <taxon>Actinomycetota</taxon>
        <taxon>Actinomycetes</taxon>
        <taxon>Micromonosporales</taxon>
        <taxon>Micromonosporaceae</taxon>
        <taxon>Micromonospora</taxon>
    </lineage>
</organism>
<protein>
    <submittedName>
        <fullName evidence="2">Uncharacterized protein</fullName>
    </submittedName>
</protein>
<sequence length="90" mass="9655">MRRSALVVQGMTYQPSGAIVAAATTSLPEALGGDRNFDYRFVGNFPQAFSRIGLINAAGRLTEAEQQPHARADRPRQTVPTGTGRPEGAR</sequence>
<dbReference type="Gene3D" id="1.50.10.10">
    <property type="match status" value="1"/>
</dbReference>
<evidence type="ECO:0000313" key="2">
    <source>
        <dbReference type="EMBL" id="QLK00269.1"/>
    </source>
</evidence>
<proteinExistence type="predicted"/>
<dbReference type="GO" id="GO:0005975">
    <property type="term" value="P:carbohydrate metabolic process"/>
    <property type="evidence" value="ECO:0007669"/>
    <property type="project" value="InterPro"/>
</dbReference>
<dbReference type="EMBL" id="CP058905">
    <property type="protein sequence ID" value="QLK00269.1"/>
    <property type="molecule type" value="Genomic_DNA"/>
</dbReference>
<dbReference type="InterPro" id="IPR008928">
    <property type="entry name" value="6-hairpin_glycosidase_sf"/>
</dbReference>
<reference evidence="2" key="1">
    <citation type="submission" date="2020-08" db="EMBL/GenBank/DDBJ databases">
        <title>A bifunctional nitrone conjugated secondary metabolite targeting the ribosome.</title>
        <authorList>
            <person name="Limbrick E.M."/>
            <person name="Graf M."/>
            <person name="Derewacz D.K."/>
            <person name="Nguyen F."/>
            <person name="Spraggins J.M."/>
            <person name="Wieland M."/>
            <person name="Ynigez-Gutierrez A.E."/>
            <person name="Reisman B.J."/>
            <person name="Zinshteyn B."/>
            <person name="McCulloch K."/>
            <person name="Iverson T.M."/>
            <person name="Green R."/>
            <person name="Wilson D.N."/>
            <person name="Bachmann B.O."/>
        </authorList>
    </citation>
    <scope>NUCLEOTIDE SEQUENCE</scope>
    <source>
        <strain evidence="2">Africana</strain>
    </source>
</reference>
<evidence type="ECO:0000256" key="1">
    <source>
        <dbReference type="SAM" id="MobiDB-lite"/>
    </source>
</evidence>
<dbReference type="InterPro" id="IPR012341">
    <property type="entry name" value="6hp_glycosidase-like_sf"/>
</dbReference>
<gene>
    <name evidence="2" type="ORF">HZU44_09565</name>
</gene>
<dbReference type="AlphaFoldDB" id="A0A7D6CFC2"/>
<feature type="compositionally biased region" description="Basic and acidic residues" evidence="1">
    <location>
        <begin position="63"/>
        <end position="76"/>
    </location>
</feature>
<feature type="region of interest" description="Disordered" evidence="1">
    <location>
        <begin position="63"/>
        <end position="90"/>
    </location>
</feature>
<dbReference type="SUPFAM" id="SSF48208">
    <property type="entry name" value="Six-hairpin glycosidases"/>
    <property type="match status" value="1"/>
</dbReference>